<dbReference type="EMBL" id="FP103042">
    <property type="protein sequence ID" value="CAX26371.1"/>
    <property type="molecule type" value="Genomic_DNA"/>
</dbReference>
<sequence>MLVAGQQPKGNQASRCTLYNDFAQYHLWTLLHLKEPAMTTAGATASDSPYIKGRNARLYGKQRESCPHPDGSEDREGWLEGYDGASTPEAEIDLGTVDDLTKR</sequence>
<dbReference type="HOGENOM" id="CLU_2494315_0_0_5"/>
<dbReference type="AlphaFoldDB" id="C7CH71"/>
<gene>
    <name evidence="2" type="ORF">METD_I4750</name>
</gene>
<accession>C7CH71</accession>
<dbReference type="KEGG" id="mdi:METDI4750"/>
<name>C7CH71_METED</name>
<reference evidence="3" key="1">
    <citation type="journal article" date="2009" name="PLoS ONE">
        <title>Methylobacterium genome sequences: a reference blueprint to investigate microbial metabolism of C1 compounds from natural and industrial sources.</title>
        <authorList>
            <person name="Vuilleumier S."/>
            <person name="Chistoserdova L."/>
            <person name="Lee M.-C."/>
            <person name="Bringel F."/>
            <person name="Lajus A."/>
            <person name="Zhou Y."/>
            <person name="Gourion B."/>
            <person name="Barbe V."/>
            <person name="Chang J."/>
            <person name="Cruveiller S."/>
            <person name="Dossat C."/>
            <person name="Gillett W."/>
            <person name="Gruffaz C."/>
            <person name="Haugen E."/>
            <person name="Hourcade E."/>
            <person name="Levy R."/>
            <person name="Mangenot S."/>
            <person name="Muller E."/>
            <person name="Nadalig T."/>
            <person name="Pagni M."/>
            <person name="Penny C."/>
            <person name="Peyraud R."/>
            <person name="Robinson D.G."/>
            <person name="Roche D."/>
            <person name="Rouy Z."/>
            <person name="Saenampechek C."/>
            <person name="Salvignol G."/>
            <person name="Vallenet D."/>
            <person name="Wu Z."/>
            <person name="Marx C.J."/>
            <person name="Vorholt J.A."/>
            <person name="Olson M.V."/>
            <person name="Kaul R."/>
            <person name="Weissenbach J."/>
            <person name="Medigue C."/>
            <person name="Lidstrom M.E."/>
        </authorList>
    </citation>
    <scope>NUCLEOTIDE SEQUENCE [LARGE SCALE GENOMIC DNA]</scope>
    <source>
        <strain evidence="3">DSM 6343 / CIP 106787 / DM4</strain>
    </source>
</reference>
<proteinExistence type="predicted"/>
<evidence type="ECO:0000313" key="3">
    <source>
        <dbReference type="Proteomes" id="UP000008070"/>
    </source>
</evidence>
<dbReference type="NCBIfam" id="NF041886">
    <property type="entry name" value="Rmf_CrpP_fam"/>
    <property type="match status" value="1"/>
</dbReference>
<protein>
    <submittedName>
        <fullName evidence="2">Uncharacterized protein</fullName>
    </submittedName>
</protein>
<organism evidence="2 3">
    <name type="scientific">Methylorubrum extorquens (strain DSM 6343 / CIP 106787 / DM4)</name>
    <name type="common">Methylobacterium extorquens</name>
    <dbReference type="NCBI Taxonomy" id="661410"/>
    <lineage>
        <taxon>Bacteria</taxon>
        <taxon>Pseudomonadati</taxon>
        <taxon>Pseudomonadota</taxon>
        <taxon>Alphaproteobacteria</taxon>
        <taxon>Hyphomicrobiales</taxon>
        <taxon>Methylobacteriaceae</taxon>
        <taxon>Methylorubrum</taxon>
    </lineage>
</organism>
<feature type="compositionally biased region" description="Basic and acidic residues" evidence="1">
    <location>
        <begin position="61"/>
        <end position="78"/>
    </location>
</feature>
<feature type="region of interest" description="Disordered" evidence="1">
    <location>
        <begin position="61"/>
        <end position="103"/>
    </location>
</feature>
<evidence type="ECO:0000256" key="1">
    <source>
        <dbReference type="SAM" id="MobiDB-lite"/>
    </source>
</evidence>
<evidence type="ECO:0000313" key="2">
    <source>
        <dbReference type="EMBL" id="CAX26371.1"/>
    </source>
</evidence>
<dbReference type="Proteomes" id="UP000008070">
    <property type="component" value="Chromosome"/>
</dbReference>